<feature type="domain" description="CN hydrolase" evidence="14">
    <location>
        <begin position="5"/>
        <end position="254"/>
    </location>
</feature>
<dbReference type="FunFam" id="3.60.110.10:FF:000005">
    <property type="entry name" value="nitrilase homolog 1 isoform X1"/>
    <property type="match status" value="1"/>
</dbReference>
<dbReference type="PROSITE" id="PS00892">
    <property type="entry name" value="HIT_1"/>
    <property type="match status" value="1"/>
</dbReference>
<evidence type="ECO:0000313" key="16">
    <source>
        <dbReference type="EMBL" id="KAJ9586068.1"/>
    </source>
</evidence>
<evidence type="ECO:0000313" key="17">
    <source>
        <dbReference type="Proteomes" id="UP001233999"/>
    </source>
</evidence>
<dbReference type="PANTHER" id="PTHR23088:SF27">
    <property type="entry name" value="DEAMINATED GLUTATHIONE AMIDASE"/>
    <property type="match status" value="1"/>
</dbReference>
<keyword evidence="5" id="KW-0378">Hydrolase</keyword>
<evidence type="ECO:0000256" key="4">
    <source>
        <dbReference type="ARBA" id="ARBA00022741"/>
    </source>
</evidence>
<evidence type="ECO:0000256" key="2">
    <source>
        <dbReference type="ARBA" id="ARBA00011881"/>
    </source>
</evidence>
<evidence type="ECO:0000256" key="3">
    <source>
        <dbReference type="ARBA" id="ARBA00012377"/>
    </source>
</evidence>
<dbReference type="InterPro" id="IPR001110">
    <property type="entry name" value="UPF0012_CS"/>
</dbReference>
<dbReference type="SUPFAM" id="SSF54197">
    <property type="entry name" value="HIT-like"/>
    <property type="match status" value="1"/>
</dbReference>
<dbReference type="InterPro" id="IPR019808">
    <property type="entry name" value="Histidine_triad_CS"/>
</dbReference>
<dbReference type="FunFam" id="3.30.428.10:FF:000011">
    <property type="entry name" value="Fragile histidine triad"/>
    <property type="match status" value="1"/>
</dbReference>
<dbReference type="PANTHER" id="PTHR23088">
    <property type="entry name" value="NITRILASE-RELATED"/>
    <property type="match status" value="1"/>
</dbReference>
<dbReference type="GO" id="GO:0047710">
    <property type="term" value="F:bis(5'-adenosyl)-triphosphatase activity"/>
    <property type="evidence" value="ECO:0007669"/>
    <property type="project" value="UniProtKB-EC"/>
</dbReference>
<dbReference type="Proteomes" id="UP001233999">
    <property type="component" value="Unassembled WGS sequence"/>
</dbReference>
<comment type="catalytic activity">
    <reaction evidence="7">
        <text>P(1),P(3)-bis(5'-adenosyl) triphosphate + H2O = AMP + ADP + 2 H(+)</text>
        <dbReference type="Rhea" id="RHEA:13893"/>
        <dbReference type="ChEBI" id="CHEBI:15377"/>
        <dbReference type="ChEBI" id="CHEBI:15378"/>
        <dbReference type="ChEBI" id="CHEBI:58529"/>
        <dbReference type="ChEBI" id="CHEBI:456215"/>
        <dbReference type="ChEBI" id="CHEBI:456216"/>
        <dbReference type="EC" id="3.6.1.29"/>
    </reaction>
</comment>
<evidence type="ECO:0000256" key="8">
    <source>
        <dbReference type="ARBA" id="ARBA00057461"/>
    </source>
</evidence>
<dbReference type="CDD" id="cd01275">
    <property type="entry name" value="FHIT"/>
    <property type="match status" value="1"/>
</dbReference>
<proteinExistence type="inferred from homology"/>
<evidence type="ECO:0000256" key="6">
    <source>
        <dbReference type="ARBA" id="ARBA00023268"/>
    </source>
</evidence>
<dbReference type="GO" id="GO:0016811">
    <property type="term" value="F:hydrolase activity, acting on carbon-nitrogen (but not peptide) bonds, in linear amides"/>
    <property type="evidence" value="ECO:0007669"/>
    <property type="project" value="InterPro"/>
</dbReference>
<evidence type="ECO:0000256" key="5">
    <source>
        <dbReference type="ARBA" id="ARBA00022801"/>
    </source>
</evidence>
<accession>A0AAD7ZSW4</accession>
<dbReference type="SUPFAM" id="SSF56317">
    <property type="entry name" value="Carbon-nitrogen hydrolase"/>
    <property type="match status" value="1"/>
</dbReference>
<evidence type="ECO:0000256" key="7">
    <source>
        <dbReference type="ARBA" id="ARBA00047780"/>
    </source>
</evidence>
<dbReference type="GO" id="GO:0000166">
    <property type="term" value="F:nucleotide binding"/>
    <property type="evidence" value="ECO:0007669"/>
    <property type="project" value="UniProtKB-KW"/>
</dbReference>
<dbReference type="PROSITE" id="PS01227">
    <property type="entry name" value="UPF0012"/>
    <property type="match status" value="1"/>
</dbReference>
<dbReference type="InterPro" id="IPR036265">
    <property type="entry name" value="HIT-like_sf"/>
</dbReference>
<dbReference type="Pfam" id="PF01230">
    <property type="entry name" value="HIT"/>
    <property type="match status" value="1"/>
</dbReference>
<organism evidence="16 17">
    <name type="scientific">Diploptera punctata</name>
    <name type="common">Pacific beetle cockroach</name>
    <dbReference type="NCBI Taxonomy" id="6984"/>
    <lineage>
        <taxon>Eukaryota</taxon>
        <taxon>Metazoa</taxon>
        <taxon>Ecdysozoa</taxon>
        <taxon>Arthropoda</taxon>
        <taxon>Hexapoda</taxon>
        <taxon>Insecta</taxon>
        <taxon>Pterygota</taxon>
        <taxon>Neoptera</taxon>
        <taxon>Polyneoptera</taxon>
        <taxon>Dictyoptera</taxon>
        <taxon>Blattodea</taxon>
        <taxon>Blaberoidea</taxon>
        <taxon>Blaberidae</taxon>
        <taxon>Diplopterinae</taxon>
        <taxon>Diploptera</taxon>
    </lineage>
</organism>
<comment type="function">
    <text evidence="8">Cleaves A-5'-PPP-5'A to yield AMP and ADP.</text>
</comment>
<evidence type="ECO:0000256" key="12">
    <source>
        <dbReference type="PIRSR" id="PIRSR639383-2"/>
    </source>
</evidence>
<evidence type="ECO:0000256" key="11">
    <source>
        <dbReference type="PIRSR" id="PIRSR639383-1"/>
    </source>
</evidence>
<evidence type="ECO:0000256" key="1">
    <source>
        <dbReference type="ARBA" id="ARBA00001936"/>
    </source>
</evidence>
<reference evidence="16" key="1">
    <citation type="journal article" date="2023" name="IScience">
        <title>Live-bearing cockroach genome reveals convergent evolutionary mechanisms linked to viviparity in insects and beyond.</title>
        <authorList>
            <person name="Fouks B."/>
            <person name="Harrison M.C."/>
            <person name="Mikhailova A.A."/>
            <person name="Marchal E."/>
            <person name="English S."/>
            <person name="Carruthers M."/>
            <person name="Jennings E.C."/>
            <person name="Chiamaka E.L."/>
            <person name="Frigard R.A."/>
            <person name="Pippel M."/>
            <person name="Attardo G.M."/>
            <person name="Benoit J.B."/>
            <person name="Bornberg-Bauer E."/>
            <person name="Tobe S.S."/>
        </authorList>
    </citation>
    <scope>NUCLEOTIDE SEQUENCE</scope>
    <source>
        <strain evidence="16">Stay&amp;Tobe</strain>
    </source>
</reference>
<comment type="caution">
    <text evidence="16">The sequence shown here is derived from an EMBL/GenBank/DDBJ whole genome shotgun (WGS) entry which is preliminary data.</text>
</comment>
<evidence type="ECO:0000256" key="10">
    <source>
        <dbReference type="ARBA" id="ARBA00069577"/>
    </source>
</evidence>
<reference evidence="16" key="2">
    <citation type="submission" date="2023-05" db="EMBL/GenBank/DDBJ databases">
        <authorList>
            <person name="Fouks B."/>
        </authorList>
    </citation>
    <scope>NUCLEOTIDE SEQUENCE</scope>
    <source>
        <strain evidence="16">Stay&amp;Tobe</strain>
        <tissue evidence="16">Testes</tissue>
    </source>
</reference>
<dbReference type="InterPro" id="IPR011146">
    <property type="entry name" value="HIT-like"/>
</dbReference>
<sequence>MASQKRIVAVCQMTARNDKQSNINVCSELVKTAKEMKAQMVFLPESCDFIGESKAETVASAEPLDGEMVQKFRHMAKENGVWLSLGGILEKVTDDKVHISHVVINNEGDVVSVYRKLHLFDVDIPEKNIRIMESDYALEGEEIVPPVDTPVGKLGLAICYDMRFPELSLTLTKAGAEVLAYPAAFTFATGAAHWEVLLRARAIETQCYVIAAAQTGSHNKKRSSWGHSMVVNPWGAIVAQCSEGKGVAVAEIDLSYLQQVRTMMPVWQHRRTDLYPSMLPIQSVGKPVPCNEQEEYKFGNTSVKADGVFYKTDKTLAFTNKRCVVPGHVLVIPLRCVYSLKELQPDEVSDLFGVVRRVQKVLRLVHGVDATSMGIQTGKEAGQTIEHLHVHILPRAEDALKKIKMDADERRDRTPEEMAEEASVLRKYFY</sequence>
<feature type="binding site" evidence="12">
    <location>
        <position position="391"/>
    </location>
    <ligand>
        <name>substrate</name>
    </ligand>
</feature>
<protein>
    <recommendedName>
        <fullName evidence="10">Nitrilase and fragile histidine triad fusion protein NitFhit</fullName>
        <ecNumber evidence="3">3.6.1.29</ecNumber>
    </recommendedName>
</protein>
<dbReference type="InterPro" id="IPR039383">
    <property type="entry name" value="FHIT"/>
</dbReference>
<dbReference type="PROSITE" id="PS51084">
    <property type="entry name" value="HIT_2"/>
    <property type="match status" value="1"/>
</dbReference>
<keyword evidence="17" id="KW-1185">Reference proteome</keyword>
<feature type="short sequence motif" description="Histidine triad motif" evidence="13">
    <location>
        <begin position="387"/>
        <end position="391"/>
    </location>
</feature>
<comment type="similarity">
    <text evidence="9">In the N-terminal section; belongs to the UPF0012 family.</text>
</comment>
<keyword evidence="6" id="KW-0511">Multifunctional enzyme</keyword>
<keyword evidence="4" id="KW-0547">Nucleotide-binding</keyword>
<feature type="binding site" evidence="12">
    <location>
        <position position="320"/>
    </location>
    <ligand>
        <name>substrate</name>
    </ligand>
</feature>
<dbReference type="AlphaFoldDB" id="A0AAD7ZSW4"/>
<feature type="domain" description="HIT" evidence="15">
    <location>
        <begin position="295"/>
        <end position="402"/>
    </location>
</feature>
<comment type="subunit">
    <text evidence="2">Homotetramer.</text>
</comment>
<dbReference type="EC" id="3.6.1.29" evidence="3"/>
<feature type="active site" description="Tele-AMP-histidine intermediate" evidence="11">
    <location>
        <position position="389"/>
    </location>
</feature>
<dbReference type="PROSITE" id="PS50263">
    <property type="entry name" value="CN_HYDROLASE"/>
    <property type="match status" value="1"/>
</dbReference>
<evidence type="ECO:0000259" key="15">
    <source>
        <dbReference type="PROSITE" id="PS51084"/>
    </source>
</evidence>
<dbReference type="InterPro" id="IPR036526">
    <property type="entry name" value="C-N_Hydrolase_sf"/>
</dbReference>
<dbReference type="EMBL" id="JASPKZ010007212">
    <property type="protein sequence ID" value="KAJ9586068.1"/>
    <property type="molecule type" value="Genomic_DNA"/>
</dbReference>
<dbReference type="Pfam" id="PF00795">
    <property type="entry name" value="CN_hydrolase"/>
    <property type="match status" value="1"/>
</dbReference>
<dbReference type="CDD" id="cd07572">
    <property type="entry name" value="nit"/>
    <property type="match status" value="1"/>
</dbReference>
<evidence type="ECO:0000256" key="9">
    <source>
        <dbReference type="ARBA" id="ARBA00061127"/>
    </source>
</evidence>
<dbReference type="InterPro" id="IPR045254">
    <property type="entry name" value="Nit1/2_C-N_Hydrolase"/>
</dbReference>
<name>A0AAD7ZSW4_DIPPU</name>
<evidence type="ECO:0000259" key="14">
    <source>
        <dbReference type="PROSITE" id="PS50263"/>
    </source>
</evidence>
<gene>
    <name evidence="16" type="ORF">L9F63_020265</name>
</gene>
<dbReference type="Gene3D" id="3.60.110.10">
    <property type="entry name" value="Carbon-nitrogen hydrolase"/>
    <property type="match status" value="1"/>
</dbReference>
<evidence type="ECO:0000256" key="13">
    <source>
        <dbReference type="PROSITE-ProRule" id="PRU00464"/>
    </source>
</evidence>
<comment type="cofactor">
    <cofactor evidence="1">
        <name>Mn(2+)</name>
        <dbReference type="ChEBI" id="CHEBI:29035"/>
    </cofactor>
</comment>
<feature type="binding site" evidence="12">
    <location>
        <position position="376"/>
    </location>
    <ligand>
        <name>substrate</name>
    </ligand>
</feature>
<dbReference type="Gene3D" id="3.30.428.10">
    <property type="entry name" value="HIT-like"/>
    <property type="match status" value="1"/>
</dbReference>
<dbReference type="InterPro" id="IPR003010">
    <property type="entry name" value="C-N_Hydrolase"/>
</dbReference>